<dbReference type="Proteomes" id="UP000249419">
    <property type="component" value="Unassembled WGS sequence"/>
</dbReference>
<feature type="transmembrane region" description="Helical" evidence="2">
    <location>
        <begin position="36"/>
        <end position="56"/>
    </location>
</feature>
<dbReference type="EMBL" id="PYAG01000041">
    <property type="protein sequence ID" value="RAO26316.1"/>
    <property type="molecule type" value="Genomic_DNA"/>
</dbReference>
<evidence type="ECO:0000313" key="4">
    <source>
        <dbReference type="Proteomes" id="UP000249419"/>
    </source>
</evidence>
<evidence type="ECO:0000313" key="3">
    <source>
        <dbReference type="EMBL" id="RAO26316.1"/>
    </source>
</evidence>
<feature type="transmembrane region" description="Helical" evidence="2">
    <location>
        <begin position="138"/>
        <end position="155"/>
    </location>
</feature>
<feature type="transmembrane region" description="Helical" evidence="2">
    <location>
        <begin position="161"/>
        <end position="179"/>
    </location>
</feature>
<evidence type="ECO:0000256" key="1">
    <source>
        <dbReference type="SAM" id="MobiDB-lite"/>
    </source>
</evidence>
<sequence>MTTEESFAAEKQVAKEDMAAAQVPENRGRQRPRSTYVVAALVVVLFAALGTAAFVGRGTVKSDDLLVTFAWMLIPPLVGAVVALAFGRRLMRRMPQTAGTAPATKRRVERALRDGSTDDPQLDALARKEAQLRLGQRWLLLLFAVVILTQLPALVNAVNPFTRVLAVLLILIMLASAWYRWRGLREARRYLAGPPSQP</sequence>
<keyword evidence="2" id="KW-0812">Transmembrane</keyword>
<reference evidence="3 4" key="1">
    <citation type="submission" date="2018-03" db="EMBL/GenBank/DDBJ databases">
        <title>Defining the species Micromonospora saelicesensis and Micromonospora noduli under the framework of genomics.</title>
        <authorList>
            <person name="Riesco R."/>
            <person name="Trujillo M.E."/>
        </authorList>
    </citation>
    <scope>NUCLEOTIDE SEQUENCE [LARGE SCALE GENOMIC DNA]</scope>
    <source>
        <strain evidence="3 4">PSN13</strain>
    </source>
</reference>
<keyword evidence="2" id="KW-1133">Transmembrane helix</keyword>
<dbReference type="AlphaFoldDB" id="A0A328NBM4"/>
<dbReference type="RefSeq" id="WP_112678741.1">
    <property type="nucleotide sequence ID" value="NZ_CP192017.1"/>
</dbReference>
<comment type="caution">
    <text evidence="3">The sequence shown here is derived from an EMBL/GenBank/DDBJ whole genome shotgun (WGS) entry which is preliminary data.</text>
</comment>
<protein>
    <submittedName>
        <fullName evidence="3">Uncharacterized protein</fullName>
    </submittedName>
</protein>
<organism evidence="3 4">
    <name type="scientific">Micromonospora saelicesensis</name>
    <dbReference type="NCBI Taxonomy" id="285676"/>
    <lineage>
        <taxon>Bacteria</taxon>
        <taxon>Bacillati</taxon>
        <taxon>Actinomycetota</taxon>
        <taxon>Actinomycetes</taxon>
        <taxon>Micromonosporales</taxon>
        <taxon>Micromonosporaceae</taxon>
        <taxon>Micromonospora</taxon>
    </lineage>
</organism>
<proteinExistence type="predicted"/>
<keyword evidence="2" id="KW-0472">Membrane</keyword>
<evidence type="ECO:0000256" key="2">
    <source>
        <dbReference type="SAM" id="Phobius"/>
    </source>
</evidence>
<gene>
    <name evidence="3" type="ORF">PSN13_06340</name>
</gene>
<name>A0A328NBM4_9ACTN</name>
<accession>A0A328NBM4</accession>
<feature type="transmembrane region" description="Helical" evidence="2">
    <location>
        <begin position="68"/>
        <end position="86"/>
    </location>
</feature>
<feature type="region of interest" description="Disordered" evidence="1">
    <location>
        <begin position="97"/>
        <end position="116"/>
    </location>
</feature>